<evidence type="ECO:0000256" key="1">
    <source>
        <dbReference type="SAM" id="SignalP"/>
    </source>
</evidence>
<organism evidence="2 3">
    <name type="scientific">Paracidovorax citrulli</name>
    <name type="common">Acidovorax citrulli</name>
    <dbReference type="NCBI Taxonomy" id="80869"/>
    <lineage>
        <taxon>Bacteria</taxon>
        <taxon>Pseudomonadati</taxon>
        <taxon>Pseudomonadota</taxon>
        <taxon>Betaproteobacteria</taxon>
        <taxon>Burkholderiales</taxon>
        <taxon>Comamonadaceae</taxon>
        <taxon>Paracidovorax</taxon>
    </lineage>
</organism>
<dbReference type="RefSeq" id="WP_133246118.1">
    <property type="nucleotide sequence ID" value="NZ_CP023687.1"/>
</dbReference>
<accession>A0ABY9AT76</accession>
<dbReference type="Proteomes" id="UP001242732">
    <property type="component" value="Chromosome"/>
</dbReference>
<reference evidence="2 3" key="1">
    <citation type="submission" date="2023-06" db="EMBL/GenBank/DDBJ databases">
        <authorList>
            <person name="Ham H."/>
            <person name="Park D.S."/>
        </authorList>
    </citation>
    <scope>NUCLEOTIDE SEQUENCE [LARGE SCALE GENOMIC DNA]</scope>
    <source>
        <strain evidence="2 3">KACC 17005</strain>
    </source>
</reference>
<evidence type="ECO:0000313" key="2">
    <source>
        <dbReference type="EMBL" id="WIY50081.1"/>
    </source>
</evidence>
<protein>
    <submittedName>
        <fullName evidence="2">Uncharacterized protein</fullName>
    </submittedName>
</protein>
<name>A0ABY9AT76_PARCI</name>
<keyword evidence="1" id="KW-0732">Signal</keyword>
<sequence>MDFMQLTHCLIFLTISSTLNIAAHATNIDTPLFSFVVNVDLRIEDDREKRIFLYNNNGTLDPTVNIEYFKRENSTTPLNVESTCSKEFAQLIKDGTRGISPVKIEKSENSGKYIYTTKISTSNKPNIITTYYCNANVGVYITVLSPQDKDIVENIHSQIMGTLKFKD</sequence>
<evidence type="ECO:0000313" key="3">
    <source>
        <dbReference type="Proteomes" id="UP001242732"/>
    </source>
</evidence>
<feature type="chain" id="PRO_5045859208" evidence="1">
    <location>
        <begin position="26"/>
        <end position="167"/>
    </location>
</feature>
<feature type="signal peptide" evidence="1">
    <location>
        <begin position="1"/>
        <end position="25"/>
    </location>
</feature>
<gene>
    <name evidence="2" type="ORF">QRO08_05760</name>
</gene>
<keyword evidence="3" id="KW-1185">Reference proteome</keyword>
<dbReference type="EMBL" id="CP127363">
    <property type="protein sequence ID" value="WIY50081.1"/>
    <property type="molecule type" value="Genomic_DNA"/>
</dbReference>
<proteinExistence type="predicted"/>